<feature type="compositionally biased region" description="Low complexity" evidence="8">
    <location>
        <begin position="420"/>
        <end position="438"/>
    </location>
</feature>
<dbReference type="PANTHER" id="PTHR43671:SF13">
    <property type="entry name" value="SERINE_THREONINE-PROTEIN KINASE NEK2"/>
    <property type="match status" value="1"/>
</dbReference>
<feature type="domain" description="Protein kinase" evidence="10">
    <location>
        <begin position="15"/>
        <end position="288"/>
    </location>
</feature>
<dbReference type="EMBL" id="CP012159">
    <property type="protein sequence ID" value="AKT36363.1"/>
    <property type="molecule type" value="Genomic_DNA"/>
</dbReference>
<evidence type="ECO:0000256" key="5">
    <source>
        <dbReference type="ARBA" id="ARBA00022777"/>
    </source>
</evidence>
<evidence type="ECO:0000256" key="2">
    <source>
        <dbReference type="ARBA" id="ARBA00012513"/>
    </source>
</evidence>
<dbReference type="InterPro" id="IPR017441">
    <property type="entry name" value="Protein_kinase_ATP_BS"/>
</dbReference>
<evidence type="ECO:0000256" key="8">
    <source>
        <dbReference type="SAM" id="MobiDB-lite"/>
    </source>
</evidence>
<feature type="compositionally biased region" description="Low complexity" evidence="8">
    <location>
        <begin position="330"/>
        <end position="351"/>
    </location>
</feature>
<dbReference type="GO" id="GO:0004674">
    <property type="term" value="F:protein serine/threonine kinase activity"/>
    <property type="evidence" value="ECO:0007669"/>
    <property type="project" value="UniProtKB-EC"/>
</dbReference>
<dbReference type="Pfam" id="PF00069">
    <property type="entry name" value="Pkinase"/>
    <property type="match status" value="1"/>
</dbReference>
<organism evidence="11 12">
    <name type="scientific">Chondromyces crocatus</name>
    <dbReference type="NCBI Taxonomy" id="52"/>
    <lineage>
        <taxon>Bacteria</taxon>
        <taxon>Pseudomonadati</taxon>
        <taxon>Myxococcota</taxon>
        <taxon>Polyangia</taxon>
        <taxon>Polyangiales</taxon>
        <taxon>Polyangiaceae</taxon>
        <taxon>Chondromyces</taxon>
    </lineage>
</organism>
<keyword evidence="12" id="KW-1185">Reference proteome</keyword>
<dbReference type="PANTHER" id="PTHR43671">
    <property type="entry name" value="SERINE/THREONINE-PROTEIN KINASE NEK"/>
    <property type="match status" value="1"/>
</dbReference>
<dbReference type="SUPFAM" id="SSF56112">
    <property type="entry name" value="Protein kinase-like (PK-like)"/>
    <property type="match status" value="1"/>
</dbReference>
<dbReference type="Gene3D" id="3.30.200.20">
    <property type="entry name" value="Phosphorylase Kinase, domain 1"/>
    <property type="match status" value="1"/>
</dbReference>
<evidence type="ECO:0000256" key="6">
    <source>
        <dbReference type="ARBA" id="ARBA00022840"/>
    </source>
</evidence>
<feature type="compositionally biased region" description="Polar residues" evidence="8">
    <location>
        <begin position="484"/>
        <end position="495"/>
    </location>
</feature>
<comment type="similarity">
    <text evidence="1">Belongs to the protein kinase superfamily. NEK Ser/Thr protein kinase family. NIMA subfamily.</text>
</comment>
<keyword evidence="3" id="KW-0808">Transferase</keyword>
<evidence type="ECO:0000259" key="10">
    <source>
        <dbReference type="PROSITE" id="PS50011"/>
    </source>
</evidence>
<dbReference type="Proteomes" id="UP000067626">
    <property type="component" value="Chromosome"/>
</dbReference>
<feature type="compositionally biased region" description="Low complexity" evidence="8">
    <location>
        <begin position="567"/>
        <end position="589"/>
    </location>
</feature>
<dbReference type="PROSITE" id="PS50011">
    <property type="entry name" value="PROTEIN_KINASE_DOM"/>
    <property type="match status" value="1"/>
</dbReference>
<dbReference type="STRING" id="52.CMC5_004760"/>
<dbReference type="AlphaFoldDB" id="A0A0K1E709"/>
<feature type="binding site" evidence="7">
    <location>
        <position position="47"/>
    </location>
    <ligand>
        <name>ATP</name>
        <dbReference type="ChEBI" id="CHEBI:30616"/>
    </ligand>
</feature>
<dbReference type="PROSITE" id="PS00109">
    <property type="entry name" value="PROTEIN_KINASE_TYR"/>
    <property type="match status" value="1"/>
</dbReference>
<keyword evidence="9" id="KW-0812">Transmembrane</keyword>
<evidence type="ECO:0000256" key="7">
    <source>
        <dbReference type="PROSITE-ProRule" id="PRU10141"/>
    </source>
</evidence>
<dbReference type="CDD" id="cd14014">
    <property type="entry name" value="STKc_PknB_like"/>
    <property type="match status" value="1"/>
</dbReference>
<gene>
    <name evidence="11" type="ORF">CMC5_004760</name>
</gene>
<feature type="compositionally biased region" description="Low complexity" evidence="8">
    <location>
        <begin position="520"/>
        <end position="544"/>
    </location>
</feature>
<proteinExistence type="inferred from homology"/>
<dbReference type="GO" id="GO:0005524">
    <property type="term" value="F:ATP binding"/>
    <property type="evidence" value="ECO:0007669"/>
    <property type="project" value="UniProtKB-UniRule"/>
</dbReference>
<name>A0A0K1E709_CHOCO</name>
<reference evidence="11 12" key="1">
    <citation type="submission" date="2015-07" db="EMBL/GenBank/DDBJ databases">
        <title>Genome analysis of myxobacterium Chondromyces crocatus Cm c5 reveals a high potential for natural compound synthesis and the genetic basis for the loss of fruiting body formation.</title>
        <authorList>
            <person name="Zaburannyi N."/>
            <person name="Bunk B."/>
            <person name="Maier J."/>
            <person name="Overmann J."/>
            <person name="Mueller R."/>
        </authorList>
    </citation>
    <scope>NUCLEOTIDE SEQUENCE [LARGE SCALE GENOMIC DNA]</scope>
    <source>
        <strain evidence="11 12">Cm c5</strain>
    </source>
</reference>
<keyword evidence="9" id="KW-0472">Membrane</keyword>
<evidence type="ECO:0000256" key="9">
    <source>
        <dbReference type="SAM" id="Phobius"/>
    </source>
</evidence>
<dbReference type="InterPro" id="IPR050660">
    <property type="entry name" value="NEK_Ser/Thr_kinase"/>
</dbReference>
<evidence type="ECO:0000313" key="12">
    <source>
        <dbReference type="Proteomes" id="UP000067626"/>
    </source>
</evidence>
<feature type="transmembrane region" description="Helical" evidence="9">
    <location>
        <begin position="456"/>
        <end position="475"/>
    </location>
</feature>
<keyword evidence="4 7" id="KW-0547">Nucleotide-binding</keyword>
<dbReference type="EC" id="2.7.11.1" evidence="2"/>
<dbReference type="InterPro" id="IPR008266">
    <property type="entry name" value="Tyr_kinase_AS"/>
</dbReference>
<dbReference type="KEGG" id="ccro:CMC5_004760"/>
<dbReference type="InterPro" id="IPR000719">
    <property type="entry name" value="Prot_kinase_dom"/>
</dbReference>
<keyword evidence="5" id="KW-0418">Kinase</keyword>
<keyword evidence="6 7" id="KW-0067">ATP-binding</keyword>
<feature type="region of interest" description="Disordered" evidence="8">
    <location>
        <begin position="484"/>
        <end position="589"/>
    </location>
</feature>
<evidence type="ECO:0000256" key="1">
    <source>
        <dbReference type="ARBA" id="ARBA00010886"/>
    </source>
</evidence>
<feature type="compositionally biased region" description="Polar residues" evidence="8">
    <location>
        <begin position="318"/>
        <end position="328"/>
    </location>
</feature>
<dbReference type="Gene3D" id="1.10.510.10">
    <property type="entry name" value="Transferase(Phosphotransferase) domain 1"/>
    <property type="match status" value="1"/>
</dbReference>
<feature type="region of interest" description="Disordered" evidence="8">
    <location>
        <begin position="314"/>
        <end position="450"/>
    </location>
</feature>
<evidence type="ECO:0000256" key="3">
    <source>
        <dbReference type="ARBA" id="ARBA00022679"/>
    </source>
</evidence>
<accession>A0A0K1E709</accession>
<dbReference type="InterPro" id="IPR011009">
    <property type="entry name" value="Kinase-like_dom_sf"/>
</dbReference>
<keyword evidence="9" id="KW-1133">Transmembrane helix</keyword>
<dbReference type="PROSITE" id="PS00107">
    <property type="entry name" value="PROTEIN_KINASE_ATP"/>
    <property type="match status" value="1"/>
</dbReference>
<evidence type="ECO:0000256" key="4">
    <source>
        <dbReference type="ARBA" id="ARBA00022741"/>
    </source>
</evidence>
<sequence>MPGAERAEELFAGKYRLIRMLGKGGMGEVWLAEEEGPRNFRRRVALKKLLSKSEIDDYAYESFFAEAHVIARLDHPNIVRLIELGVAEDTVFLALDYVDGPSLDRLVRKGGGPLSAPAVAYVGREVARALEAVHSLCDDDGQNFGVVHRDISPANILLARDARVRLTDFGIAKISGFVGEKTETGVFKGKLPYMPPEQARGEAFDQRADVFSLGVTLIESLTGRRVRKSETQAQLMMRVATAPVPSVQELLPDIPPALASAIDGATAFDPDSRTQDAGTLAAAFDAALWALGPSAEQEARAEIKRRVETTLAALGESVTGTHRQTPGNRSAGRGTPGAPTTPSAPRTPGAPVKTPKPAVSEIHARGVVVSSRPDEAGPPSSNSAPTVLERGGRRAAPDDGGLEAGRGSTPSLEPAVSRPSTKAATSLGAASSLEGASTRPSTATGKSPSERRRASLLLLLAVALGAAFAVFLLWWSQQTSRTQPSDAEASATSMPSDPLAPSGTGSPGAKEVPPGATAETASPSASYLPTTPSASASTPGSHPTGEPSTGSTAGEPKLFGKWPPTRGTAAPEASATATSGGAAEETSGTGSLQVVVLPWADVSVDGKPMGTTPIAPIPLSPGPHSVVLRNAELGAVRNLSVVIKAGQPSLLRVDLRRTESP</sequence>
<evidence type="ECO:0000313" key="11">
    <source>
        <dbReference type="EMBL" id="AKT36363.1"/>
    </source>
</evidence>
<protein>
    <recommendedName>
        <fullName evidence="2">non-specific serine/threonine protein kinase</fullName>
        <ecNumber evidence="2">2.7.11.1</ecNumber>
    </recommendedName>
</protein>